<dbReference type="InterPro" id="IPR036412">
    <property type="entry name" value="HAD-like_sf"/>
</dbReference>
<dbReference type="GO" id="GO:0016791">
    <property type="term" value="F:phosphatase activity"/>
    <property type="evidence" value="ECO:0007669"/>
    <property type="project" value="TreeGrafter"/>
</dbReference>
<dbReference type="AlphaFoldDB" id="A0A381X1B8"/>
<accession>A0A381X1B8</accession>
<sequence length="284" mass="32286">MKVNEIQRSIEYALGYKVILCDLWGVIHNGKNLFKHSISFLECMKENNIKVIFLSNAPRPSYVVENGLNNKLGLDKNLYDSIITSGDVSCEYINKNVHGDSYFHLGPDKDLDLIEKISIKRSDISSNFDFILCTGLLDDETEQPEKYKDQFENFIKKNLKLICANPDEIVYRGDKMIPCAGNMANYYSLLGGEVKSYGKPHQEIYEHVFNTIKEKKMCESKSEILAIGDSIKTDIYGASEFGIDSILIQDGIHKEDIKTEGDIVTLAKKHLDNNFQTINTIKHL</sequence>
<dbReference type="InterPro" id="IPR023214">
    <property type="entry name" value="HAD_sf"/>
</dbReference>
<protein>
    <submittedName>
        <fullName evidence="1">Uncharacterized protein</fullName>
    </submittedName>
</protein>
<proteinExistence type="predicted"/>
<dbReference type="Pfam" id="PF13242">
    <property type="entry name" value="Hydrolase_like"/>
    <property type="match status" value="1"/>
</dbReference>
<dbReference type="EMBL" id="UINC01013577">
    <property type="protein sequence ID" value="SVA58569.1"/>
    <property type="molecule type" value="Genomic_DNA"/>
</dbReference>
<reference evidence="1" key="1">
    <citation type="submission" date="2018-05" db="EMBL/GenBank/DDBJ databases">
        <authorList>
            <person name="Lanie J.A."/>
            <person name="Ng W.-L."/>
            <person name="Kazmierczak K.M."/>
            <person name="Andrzejewski T.M."/>
            <person name="Davidsen T.M."/>
            <person name="Wayne K.J."/>
            <person name="Tettelin H."/>
            <person name="Glass J.I."/>
            <person name="Rusch D."/>
            <person name="Podicherti R."/>
            <person name="Tsui H.-C.T."/>
            <person name="Winkler M.E."/>
        </authorList>
    </citation>
    <scope>NUCLEOTIDE SEQUENCE</scope>
</reference>
<organism evidence="1">
    <name type="scientific">marine metagenome</name>
    <dbReference type="NCBI Taxonomy" id="408172"/>
    <lineage>
        <taxon>unclassified sequences</taxon>
        <taxon>metagenomes</taxon>
        <taxon>ecological metagenomes</taxon>
    </lineage>
</organism>
<dbReference type="NCBIfam" id="TIGR01459">
    <property type="entry name" value="HAD-SF-IIA-hyp4"/>
    <property type="match status" value="1"/>
</dbReference>
<dbReference type="Pfam" id="PF13344">
    <property type="entry name" value="Hydrolase_6"/>
    <property type="match status" value="1"/>
</dbReference>
<evidence type="ECO:0000313" key="1">
    <source>
        <dbReference type="EMBL" id="SVA58569.1"/>
    </source>
</evidence>
<dbReference type="NCBIfam" id="TIGR01460">
    <property type="entry name" value="HAD-SF-IIA"/>
    <property type="match status" value="1"/>
</dbReference>
<gene>
    <name evidence="1" type="ORF">METZ01_LOCUS111423</name>
</gene>
<dbReference type="Gene3D" id="3.40.50.1000">
    <property type="entry name" value="HAD superfamily/HAD-like"/>
    <property type="match status" value="2"/>
</dbReference>
<dbReference type="InterPro" id="IPR006356">
    <property type="entry name" value="HAD-SF_hydro_IIA_hyp3"/>
</dbReference>
<dbReference type="GO" id="GO:0005737">
    <property type="term" value="C:cytoplasm"/>
    <property type="evidence" value="ECO:0007669"/>
    <property type="project" value="TreeGrafter"/>
</dbReference>
<dbReference type="PANTHER" id="PTHR19288">
    <property type="entry name" value="4-NITROPHENYLPHOSPHATASE-RELATED"/>
    <property type="match status" value="1"/>
</dbReference>
<dbReference type="SUPFAM" id="SSF56784">
    <property type="entry name" value="HAD-like"/>
    <property type="match status" value="1"/>
</dbReference>
<dbReference type="PANTHER" id="PTHR19288:SF90">
    <property type="entry name" value="OS08G0542600 PROTEIN"/>
    <property type="match status" value="1"/>
</dbReference>
<dbReference type="InterPro" id="IPR006357">
    <property type="entry name" value="HAD-SF_hydro_IIA"/>
</dbReference>
<name>A0A381X1B8_9ZZZZ</name>